<keyword evidence="3" id="KW-0804">Transcription</keyword>
<evidence type="ECO:0000256" key="2">
    <source>
        <dbReference type="ARBA" id="ARBA00023125"/>
    </source>
</evidence>
<keyword evidence="1" id="KW-0805">Transcription regulation</keyword>
<dbReference type="SUPFAM" id="SSF46689">
    <property type="entry name" value="Homeodomain-like"/>
    <property type="match status" value="1"/>
</dbReference>
<keyword evidence="2" id="KW-0238">DNA-binding</keyword>
<dbReference type="SMART" id="SM00342">
    <property type="entry name" value="HTH_ARAC"/>
    <property type="match status" value="1"/>
</dbReference>
<dbReference type="Gene3D" id="1.10.10.60">
    <property type="entry name" value="Homeodomain-like"/>
    <property type="match status" value="1"/>
</dbReference>
<dbReference type="InterPro" id="IPR018060">
    <property type="entry name" value="HTH_AraC"/>
</dbReference>
<dbReference type="RefSeq" id="WP_209530453.1">
    <property type="nucleotide sequence ID" value="NZ_JAEEGA010000012.1"/>
</dbReference>
<dbReference type="Pfam" id="PF12833">
    <property type="entry name" value="HTH_18"/>
    <property type="match status" value="1"/>
</dbReference>
<dbReference type="GO" id="GO:0043565">
    <property type="term" value="F:sequence-specific DNA binding"/>
    <property type="evidence" value="ECO:0007669"/>
    <property type="project" value="InterPro"/>
</dbReference>
<evidence type="ECO:0000313" key="5">
    <source>
        <dbReference type="EMBL" id="MBP1042847.1"/>
    </source>
</evidence>
<evidence type="ECO:0000259" key="4">
    <source>
        <dbReference type="PROSITE" id="PS01124"/>
    </source>
</evidence>
<accession>A0A940P7J7</accession>
<dbReference type="PROSITE" id="PS00041">
    <property type="entry name" value="HTH_ARAC_FAMILY_1"/>
    <property type="match status" value="1"/>
</dbReference>
<dbReference type="InterPro" id="IPR053142">
    <property type="entry name" value="PchR_regulatory_protein"/>
</dbReference>
<gene>
    <name evidence="5" type="ORF">I6N95_17660</name>
</gene>
<keyword evidence="6" id="KW-1185">Reference proteome</keyword>
<feature type="domain" description="HTH araC/xylS-type" evidence="4">
    <location>
        <begin position="9"/>
        <end position="106"/>
    </location>
</feature>
<dbReference type="AlphaFoldDB" id="A0A940P7J7"/>
<dbReference type="Proteomes" id="UP000674938">
    <property type="component" value="Unassembled WGS sequence"/>
</dbReference>
<name>A0A940P7J7_9ENTE</name>
<comment type="caution">
    <text evidence="5">The sequence shown here is derived from an EMBL/GenBank/DDBJ whole genome shotgun (WGS) entry which is preliminary data.</text>
</comment>
<evidence type="ECO:0000256" key="1">
    <source>
        <dbReference type="ARBA" id="ARBA00023015"/>
    </source>
</evidence>
<evidence type="ECO:0000313" key="6">
    <source>
        <dbReference type="Proteomes" id="UP000674938"/>
    </source>
</evidence>
<dbReference type="InterPro" id="IPR018062">
    <property type="entry name" value="HTH_AraC-typ_CS"/>
</dbReference>
<protein>
    <submittedName>
        <fullName evidence="5">Helix-turn-helix domain-containing protein</fullName>
    </submittedName>
</protein>
<sequence length="305" mass="34903">MSNFMTDKQQIIEEIEARLLTFELSEVEKITGIPLGLYQRFFSYMYGISLSAYLRKRRLTYSAAQLLRGEWSVTTASLACGYEETSSFSRAFKEQFQVSPSAITLKDFKEHRYEVLQLNDNSKAKLVLIEYPIICEQYLIGIDTDQYPQTVGSELWRIFGEENIGAKLAELEGNLTGQWNDQYVAIGYMSDFPDSSSLGKEYMVGRLFSELPSQIEGLKIKRLPAMQLVHAKIKGKNLEDILEGAYALTCDNALKNGYEIDYQSFFWLEYYSSEYFGLTSSDQEGLVLDFYLPCKKQETSFGGIQ</sequence>
<dbReference type="PANTHER" id="PTHR47893:SF1">
    <property type="entry name" value="REGULATORY PROTEIN PCHR"/>
    <property type="match status" value="1"/>
</dbReference>
<dbReference type="EMBL" id="JAEEGA010000012">
    <property type="protein sequence ID" value="MBP1042847.1"/>
    <property type="molecule type" value="Genomic_DNA"/>
</dbReference>
<dbReference type="PANTHER" id="PTHR47893">
    <property type="entry name" value="REGULATORY PROTEIN PCHR"/>
    <property type="match status" value="1"/>
</dbReference>
<dbReference type="InterPro" id="IPR009057">
    <property type="entry name" value="Homeodomain-like_sf"/>
</dbReference>
<dbReference type="PROSITE" id="PS01124">
    <property type="entry name" value="HTH_ARAC_FAMILY_2"/>
    <property type="match status" value="1"/>
</dbReference>
<proteinExistence type="predicted"/>
<organism evidence="5 6">
    <name type="scientific">Vagococcus allomyrinae</name>
    <dbReference type="NCBI Taxonomy" id="2794353"/>
    <lineage>
        <taxon>Bacteria</taxon>
        <taxon>Bacillati</taxon>
        <taxon>Bacillota</taxon>
        <taxon>Bacilli</taxon>
        <taxon>Lactobacillales</taxon>
        <taxon>Enterococcaceae</taxon>
        <taxon>Vagococcus</taxon>
    </lineage>
</organism>
<evidence type="ECO:0000256" key="3">
    <source>
        <dbReference type="ARBA" id="ARBA00023163"/>
    </source>
</evidence>
<dbReference type="GO" id="GO:0003700">
    <property type="term" value="F:DNA-binding transcription factor activity"/>
    <property type="evidence" value="ECO:0007669"/>
    <property type="project" value="InterPro"/>
</dbReference>
<reference evidence="5" key="1">
    <citation type="submission" date="2020-12" db="EMBL/GenBank/DDBJ databases">
        <title>Vagococcus allomyrinae sp. nov. and Enterococcus lavae sp. nov., isolated from the larvae of Allomyrina dichotoma.</title>
        <authorList>
            <person name="Lee S.D."/>
        </authorList>
    </citation>
    <scope>NUCLEOTIDE SEQUENCE</scope>
    <source>
        <strain evidence="5">BWB3-3</strain>
    </source>
</reference>